<dbReference type="GO" id="GO:0015288">
    <property type="term" value="F:porin activity"/>
    <property type="evidence" value="ECO:0007669"/>
    <property type="project" value="TreeGrafter"/>
</dbReference>
<evidence type="ECO:0000256" key="8">
    <source>
        <dbReference type="SAM" id="SignalP"/>
    </source>
</evidence>
<gene>
    <name evidence="9" type="ORF">EOE18_06775</name>
</gene>
<dbReference type="InterPro" id="IPR003423">
    <property type="entry name" value="OMP_efflux"/>
</dbReference>
<evidence type="ECO:0000256" key="7">
    <source>
        <dbReference type="ARBA" id="ARBA00023237"/>
    </source>
</evidence>
<dbReference type="Pfam" id="PF02321">
    <property type="entry name" value="OEP"/>
    <property type="match status" value="2"/>
</dbReference>
<keyword evidence="3" id="KW-0813">Transport</keyword>
<accession>A0A3S2X4P2</accession>
<dbReference type="GO" id="GO:0009279">
    <property type="term" value="C:cell outer membrane"/>
    <property type="evidence" value="ECO:0007669"/>
    <property type="project" value="UniProtKB-SubCell"/>
</dbReference>
<feature type="chain" id="PRO_5018675864" evidence="8">
    <location>
        <begin position="22"/>
        <end position="423"/>
    </location>
</feature>
<evidence type="ECO:0000256" key="2">
    <source>
        <dbReference type="ARBA" id="ARBA00007613"/>
    </source>
</evidence>
<dbReference type="AlphaFoldDB" id="A0A3S2X4P2"/>
<keyword evidence="6" id="KW-0472">Membrane</keyword>
<evidence type="ECO:0000256" key="5">
    <source>
        <dbReference type="ARBA" id="ARBA00022692"/>
    </source>
</evidence>
<keyword evidence="4" id="KW-1134">Transmembrane beta strand</keyword>
<evidence type="ECO:0000256" key="1">
    <source>
        <dbReference type="ARBA" id="ARBA00004442"/>
    </source>
</evidence>
<comment type="similarity">
    <text evidence="2">Belongs to the outer membrane factor (OMF) (TC 1.B.17) family.</text>
</comment>
<keyword evidence="8" id="KW-0732">Signal</keyword>
<keyword evidence="7" id="KW-0998">Cell outer membrane</keyword>
<proteinExistence type="inferred from homology"/>
<evidence type="ECO:0000313" key="9">
    <source>
        <dbReference type="EMBL" id="RVU05691.1"/>
    </source>
</evidence>
<name>A0A3S2X4P2_9SPHN</name>
<comment type="subcellular location">
    <subcellularLocation>
        <location evidence="1">Cell outer membrane</location>
    </subcellularLocation>
</comment>
<evidence type="ECO:0000256" key="4">
    <source>
        <dbReference type="ARBA" id="ARBA00022452"/>
    </source>
</evidence>
<dbReference type="PANTHER" id="PTHR30026:SF22">
    <property type="entry name" value="OUTER MEMBRANE EFFLUX PROTEIN"/>
    <property type="match status" value="1"/>
</dbReference>
<evidence type="ECO:0000313" key="10">
    <source>
        <dbReference type="Proteomes" id="UP000282837"/>
    </source>
</evidence>
<dbReference type="EMBL" id="SACO01000004">
    <property type="protein sequence ID" value="RVU05691.1"/>
    <property type="molecule type" value="Genomic_DNA"/>
</dbReference>
<dbReference type="GO" id="GO:1990281">
    <property type="term" value="C:efflux pump complex"/>
    <property type="evidence" value="ECO:0007669"/>
    <property type="project" value="TreeGrafter"/>
</dbReference>
<reference evidence="9 10" key="1">
    <citation type="submission" date="2019-01" db="EMBL/GenBank/DDBJ databases">
        <authorList>
            <person name="Chen W.-M."/>
        </authorList>
    </citation>
    <scope>NUCLEOTIDE SEQUENCE [LARGE SCALE GENOMIC DNA]</scope>
    <source>
        <strain evidence="9 10">FSY-9</strain>
    </source>
</reference>
<dbReference type="InterPro" id="IPR051906">
    <property type="entry name" value="TolC-like"/>
</dbReference>
<evidence type="ECO:0000256" key="6">
    <source>
        <dbReference type="ARBA" id="ARBA00023136"/>
    </source>
</evidence>
<dbReference type="Proteomes" id="UP000282837">
    <property type="component" value="Unassembled WGS sequence"/>
</dbReference>
<dbReference type="GO" id="GO:0015562">
    <property type="term" value="F:efflux transmembrane transporter activity"/>
    <property type="evidence" value="ECO:0007669"/>
    <property type="project" value="InterPro"/>
</dbReference>
<dbReference type="RefSeq" id="WP_127707573.1">
    <property type="nucleotide sequence ID" value="NZ_SACO01000004.1"/>
</dbReference>
<evidence type="ECO:0000256" key="3">
    <source>
        <dbReference type="ARBA" id="ARBA00022448"/>
    </source>
</evidence>
<comment type="caution">
    <text evidence="9">The sequence shown here is derived from an EMBL/GenBank/DDBJ whole genome shotgun (WGS) entry which is preliminary data.</text>
</comment>
<organism evidence="9 10">
    <name type="scientific">Novosphingobium umbonatum</name>
    <dbReference type="NCBI Taxonomy" id="1908524"/>
    <lineage>
        <taxon>Bacteria</taxon>
        <taxon>Pseudomonadati</taxon>
        <taxon>Pseudomonadota</taxon>
        <taxon>Alphaproteobacteria</taxon>
        <taxon>Sphingomonadales</taxon>
        <taxon>Sphingomonadaceae</taxon>
        <taxon>Novosphingobium</taxon>
    </lineage>
</organism>
<dbReference type="SUPFAM" id="SSF56954">
    <property type="entry name" value="Outer membrane efflux proteins (OEP)"/>
    <property type="match status" value="1"/>
</dbReference>
<feature type="signal peptide" evidence="8">
    <location>
        <begin position="1"/>
        <end position="21"/>
    </location>
</feature>
<dbReference type="PANTHER" id="PTHR30026">
    <property type="entry name" value="OUTER MEMBRANE PROTEIN TOLC"/>
    <property type="match status" value="1"/>
</dbReference>
<dbReference type="Gene3D" id="1.20.1600.10">
    <property type="entry name" value="Outer membrane efflux proteins (OEP)"/>
    <property type="match status" value="1"/>
</dbReference>
<keyword evidence="10" id="KW-1185">Reference proteome</keyword>
<dbReference type="OrthoDB" id="7424012at2"/>
<sequence length="423" mass="45298">MRRLTGLWLVPLLLYGPLAQAQEPAQDLTATIAQALRHAPALDQAQAEADAARARKEGVRAETLPLVSLQGQIGYGRIDNDGFFGIGPKNVMPLAVQAGAEMPIYSGGRWKAAQDQARGGLDLARLGQDEARAQVTLAAVTAYVEVLSARQIELRFRQLTQELTEVARQAQLRYQSGEVPSSELAAATARRAEGEAGLAQAEGRRISALAQYRRITGEGAPDHLPMPDLPPVPATLDEAMEAAQRNNPALAQAEKSVDIARAQARAAQAEAMPSISAFTEASHTRDQFFPDYRANTVSLGLRGRWVLWSGGRISAKRAEADAHLSGMQARAREAHEAMDSAVIAAWTGLQTAHRMVAASEARSTAAAEALRSIRLEAKVGAKPQLALLDAEREAITAQTSAIEAQGQRLLAAWQLNALTGRLP</sequence>
<keyword evidence="5" id="KW-0812">Transmembrane</keyword>
<protein>
    <submittedName>
        <fullName evidence="9">Type I secretion protein TolC</fullName>
    </submittedName>
</protein>